<dbReference type="AlphaFoldDB" id="A0A0A9ANW1"/>
<accession>A0A0A9ANW1</accession>
<keyword evidence="1" id="KW-1133">Transmembrane helix</keyword>
<feature type="transmembrane region" description="Helical" evidence="1">
    <location>
        <begin position="12"/>
        <end position="32"/>
    </location>
</feature>
<keyword evidence="1" id="KW-0472">Membrane</keyword>
<evidence type="ECO:0000256" key="1">
    <source>
        <dbReference type="SAM" id="Phobius"/>
    </source>
</evidence>
<keyword evidence="1" id="KW-0812">Transmembrane</keyword>
<name>A0A0A9ANW1_ARUDO</name>
<proteinExistence type="predicted"/>
<protein>
    <submittedName>
        <fullName evidence="2">Uncharacterized protein</fullName>
    </submittedName>
</protein>
<evidence type="ECO:0000313" key="2">
    <source>
        <dbReference type="EMBL" id="JAD53419.1"/>
    </source>
</evidence>
<reference evidence="2" key="2">
    <citation type="journal article" date="2015" name="Data Brief">
        <title>Shoot transcriptome of the giant reed, Arundo donax.</title>
        <authorList>
            <person name="Barrero R.A."/>
            <person name="Guerrero F.D."/>
            <person name="Moolhuijzen P."/>
            <person name="Goolsby J.A."/>
            <person name="Tidwell J."/>
            <person name="Bellgard S.E."/>
            <person name="Bellgard M.I."/>
        </authorList>
    </citation>
    <scope>NUCLEOTIDE SEQUENCE</scope>
    <source>
        <tissue evidence="2">Shoot tissue taken approximately 20 cm above the soil surface</tissue>
    </source>
</reference>
<dbReference type="EMBL" id="GBRH01244476">
    <property type="protein sequence ID" value="JAD53419.1"/>
    <property type="molecule type" value="Transcribed_RNA"/>
</dbReference>
<sequence>MSLTDRSGAEYFIFHFLGSFFSHCFLCIPHCYPCRQTSGQSIIGKSV</sequence>
<reference evidence="2" key="1">
    <citation type="submission" date="2014-09" db="EMBL/GenBank/DDBJ databases">
        <authorList>
            <person name="Magalhaes I.L.F."/>
            <person name="Oliveira U."/>
            <person name="Santos F.R."/>
            <person name="Vidigal T.H.D.A."/>
            <person name="Brescovit A.D."/>
            <person name="Santos A.J."/>
        </authorList>
    </citation>
    <scope>NUCLEOTIDE SEQUENCE</scope>
    <source>
        <tissue evidence="2">Shoot tissue taken approximately 20 cm above the soil surface</tissue>
    </source>
</reference>
<organism evidence="2">
    <name type="scientific">Arundo donax</name>
    <name type="common">Giant reed</name>
    <name type="synonym">Donax arundinaceus</name>
    <dbReference type="NCBI Taxonomy" id="35708"/>
    <lineage>
        <taxon>Eukaryota</taxon>
        <taxon>Viridiplantae</taxon>
        <taxon>Streptophyta</taxon>
        <taxon>Embryophyta</taxon>
        <taxon>Tracheophyta</taxon>
        <taxon>Spermatophyta</taxon>
        <taxon>Magnoliopsida</taxon>
        <taxon>Liliopsida</taxon>
        <taxon>Poales</taxon>
        <taxon>Poaceae</taxon>
        <taxon>PACMAD clade</taxon>
        <taxon>Arundinoideae</taxon>
        <taxon>Arundineae</taxon>
        <taxon>Arundo</taxon>
    </lineage>
</organism>